<evidence type="ECO:0000256" key="1">
    <source>
        <dbReference type="SAM" id="MobiDB-lite"/>
    </source>
</evidence>
<feature type="transmembrane region" description="Helical" evidence="2">
    <location>
        <begin position="334"/>
        <end position="353"/>
    </location>
</feature>
<feature type="compositionally biased region" description="Polar residues" evidence="1">
    <location>
        <begin position="1"/>
        <end position="21"/>
    </location>
</feature>
<evidence type="ECO:0000313" key="4">
    <source>
        <dbReference type="Proteomes" id="UP000073492"/>
    </source>
</evidence>
<sequence length="405" mass="43867">MSSARDNTASHESGAGKSSGNAPPRNPPLVIVSERGRHSEASRRIVRAQAARASAAQSRETRARNREDRHAREGRDAPQSPAEPGSTPATRAQPNLVSRSSSDAQTQQQHQQPFQYPSRSQSRSQDPSTQQDNHDDEGKLKPLVNWITNILHISAATFAAGAAALVTAGRPALGNANDATGDQDAYIADSGLAMDNVEVAGGLLSRRLPIALPRGFANLQKRIALSDGFLVLLSRTACFDYGSPGVENRLNSLLFDIVMTTATITVAQPGQMANHPIQSHLRLACACLTIFQGQRADGATFAGNEKYNLGFAAAWSEAMKLDQNALKEPKSAEAALWAVFIICVTCGSTITFFHRVLYDLMASLQLQYWEQVRNVLLDFIYPGSFLDEPCRAFYHKLQAGQVPVS</sequence>
<organism evidence="3 4">
    <name type="scientific">Pseudocercospora musae</name>
    <dbReference type="NCBI Taxonomy" id="113226"/>
    <lineage>
        <taxon>Eukaryota</taxon>
        <taxon>Fungi</taxon>
        <taxon>Dikarya</taxon>
        <taxon>Ascomycota</taxon>
        <taxon>Pezizomycotina</taxon>
        <taxon>Dothideomycetes</taxon>
        <taxon>Dothideomycetidae</taxon>
        <taxon>Mycosphaerellales</taxon>
        <taxon>Mycosphaerellaceae</taxon>
        <taxon>Pseudocercospora</taxon>
    </lineage>
</organism>
<feature type="compositionally biased region" description="Basic and acidic residues" evidence="1">
    <location>
        <begin position="34"/>
        <end position="43"/>
    </location>
</feature>
<feature type="compositionally biased region" description="Low complexity" evidence="1">
    <location>
        <begin position="47"/>
        <end position="58"/>
    </location>
</feature>
<keyword evidence="2" id="KW-0472">Membrane</keyword>
<dbReference type="AlphaFoldDB" id="A0A139IVW3"/>
<dbReference type="EMBL" id="LFZO01000002">
    <property type="protein sequence ID" value="KXT18885.1"/>
    <property type="molecule type" value="Genomic_DNA"/>
</dbReference>
<name>A0A139IVW3_9PEZI</name>
<accession>A0A139IVW3</accession>
<reference evidence="3 4" key="1">
    <citation type="submission" date="2015-07" db="EMBL/GenBank/DDBJ databases">
        <title>Comparative genomics of the Sigatoka disease complex on banana suggests a link between parallel evolutionary changes in Pseudocercospora fijiensis and Pseudocercospora eumusae and increased virulence on the banana host.</title>
        <authorList>
            <person name="Chang T.-C."/>
            <person name="Salvucci A."/>
            <person name="Crous P.W."/>
            <person name="Stergiopoulos I."/>
        </authorList>
    </citation>
    <scope>NUCLEOTIDE SEQUENCE [LARGE SCALE GENOMIC DNA]</scope>
    <source>
        <strain evidence="3 4">CBS 116634</strain>
    </source>
</reference>
<feature type="compositionally biased region" description="Polar residues" evidence="1">
    <location>
        <begin position="87"/>
        <end position="104"/>
    </location>
</feature>
<evidence type="ECO:0000256" key="2">
    <source>
        <dbReference type="SAM" id="Phobius"/>
    </source>
</evidence>
<keyword evidence="4" id="KW-1185">Reference proteome</keyword>
<dbReference type="Proteomes" id="UP000073492">
    <property type="component" value="Unassembled WGS sequence"/>
</dbReference>
<protein>
    <submittedName>
        <fullName evidence="3">Uncharacterized protein</fullName>
    </submittedName>
</protein>
<gene>
    <name evidence="3" type="ORF">AC579_3528</name>
</gene>
<comment type="caution">
    <text evidence="3">The sequence shown here is derived from an EMBL/GenBank/DDBJ whole genome shotgun (WGS) entry which is preliminary data.</text>
</comment>
<dbReference type="OrthoDB" id="3898846at2759"/>
<keyword evidence="2" id="KW-1133">Transmembrane helix</keyword>
<keyword evidence="2" id="KW-0812">Transmembrane</keyword>
<feature type="region of interest" description="Disordered" evidence="1">
    <location>
        <begin position="1"/>
        <end position="138"/>
    </location>
</feature>
<feature type="compositionally biased region" description="Low complexity" evidence="1">
    <location>
        <begin position="105"/>
        <end position="131"/>
    </location>
</feature>
<evidence type="ECO:0000313" key="3">
    <source>
        <dbReference type="EMBL" id="KXT18885.1"/>
    </source>
</evidence>
<feature type="compositionally biased region" description="Basic and acidic residues" evidence="1">
    <location>
        <begin position="59"/>
        <end position="76"/>
    </location>
</feature>
<proteinExistence type="predicted"/>